<dbReference type="GO" id="GO:0005524">
    <property type="term" value="F:ATP binding"/>
    <property type="evidence" value="ECO:0007669"/>
    <property type="project" value="InterPro"/>
</dbReference>
<evidence type="ECO:0000256" key="11">
    <source>
        <dbReference type="SAM" id="SignalP"/>
    </source>
</evidence>
<dbReference type="GO" id="GO:0016020">
    <property type="term" value="C:membrane"/>
    <property type="evidence" value="ECO:0007669"/>
    <property type="project" value="UniProtKB-SubCell"/>
</dbReference>
<dbReference type="PROSITE" id="PS50011">
    <property type="entry name" value="PROTEIN_KINASE_DOM"/>
    <property type="match status" value="1"/>
</dbReference>
<keyword evidence="14" id="KW-1185">Reference proteome</keyword>
<keyword evidence="5" id="KW-0677">Repeat</keyword>
<dbReference type="FunFam" id="3.80.10.10:FF:000041">
    <property type="entry name" value="LRR receptor-like serine/threonine-protein kinase ERECTA"/>
    <property type="match status" value="1"/>
</dbReference>
<keyword evidence="7 10" id="KW-0472">Membrane</keyword>
<evidence type="ECO:0000256" key="5">
    <source>
        <dbReference type="ARBA" id="ARBA00022737"/>
    </source>
</evidence>
<evidence type="ECO:0000259" key="12">
    <source>
        <dbReference type="PROSITE" id="PS50011"/>
    </source>
</evidence>
<dbReference type="SUPFAM" id="SSF52058">
    <property type="entry name" value="L domain-like"/>
    <property type="match status" value="1"/>
</dbReference>
<gene>
    <name evidence="13" type="ORF">D0Y65_017726</name>
</gene>
<evidence type="ECO:0000256" key="9">
    <source>
        <dbReference type="SAM" id="MobiDB-lite"/>
    </source>
</evidence>
<evidence type="ECO:0000256" key="7">
    <source>
        <dbReference type="ARBA" id="ARBA00023136"/>
    </source>
</evidence>
<evidence type="ECO:0000256" key="1">
    <source>
        <dbReference type="ARBA" id="ARBA00004370"/>
    </source>
</evidence>
<dbReference type="Proteomes" id="UP000289340">
    <property type="component" value="Chromosome 7"/>
</dbReference>
<name>A0A445JWA9_GLYSO</name>
<organism evidence="13 14">
    <name type="scientific">Glycine soja</name>
    <name type="common">Wild soybean</name>
    <dbReference type="NCBI Taxonomy" id="3848"/>
    <lineage>
        <taxon>Eukaryota</taxon>
        <taxon>Viridiplantae</taxon>
        <taxon>Streptophyta</taxon>
        <taxon>Embryophyta</taxon>
        <taxon>Tracheophyta</taxon>
        <taxon>Spermatophyta</taxon>
        <taxon>Magnoliopsida</taxon>
        <taxon>eudicotyledons</taxon>
        <taxon>Gunneridae</taxon>
        <taxon>Pentapetalae</taxon>
        <taxon>rosids</taxon>
        <taxon>fabids</taxon>
        <taxon>Fabales</taxon>
        <taxon>Fabaceae</taxon>
        <taxon>Papilionoideae</taxon>
        <taxon>50 kb inversion clade</taxon>
        <taxon>NPAAA clade</taxon>
        <taxon>indigoferoid/millettioid clade</taxon>
        <taxon>Phaseoleae</taxon>
        <taxon>Glycine</taxon>
        <taxon>Glycine subgen. Soja</taxon>
    </lineage>
</organism>
<sequence length="617" mass="69144">MALLVLTSFIISFTLLSFMIVMISASDTESLLKFRDSLENNNALLSSWNASIPPCSDDDASSHWPHVQCYKGHVWGLKLESMRLKGVIDVQSLLDLPYLRTISLMNNDFDTAWPEINKVVGLKTIFLSNNKFSGEIPAQAFQGMQWLKKIHLSNNQFTGPIPTSLASIPRLMELRLEGNHFTGPIPNFQHAFKSFSVANNQLKGEIPASLHNMPASSFSGNEGVCGTPLSACSSSKKKSTVIFVVAVVLVIFGLIVIGAVILLVLRRRRRKQAGPEVASAEEAGSDKGSRMWMHSSSSSHGKRRFRLSFMRDERDDFDWRDLLKSSARILRSDGYSSSCKAVLLDGTEIVVKKFTQMNNVGRDEFREHMRRIGSFNHPNLLPLVAYYCIEEERVLITDFVPNGSLAARLHGSQPVGQASLDWGSRLKIVKGIAKGLENLYSEMPSLIAAHGNLKSSNVLLSESLEPLLTDYGLLPVINQDSAPKMMFIYKSPEYVQHGRITKKTDVWSLGILILEILTGNFPDNFLQDKGSDQQNLANWVHSQEWTSEMFDKDMMMETNNNNSEGEMIKLLKIALACCEWDEDKRWDLKEAVQRIHEVNEEDDNGHDSDGEVTISIE</sequence>
<dbReference type="InterPro" id="IPR013210">
    <property type="entry name" value="LRR_N_plant-typ"/>
</dbReference>
<evidence type="ECO:0000256" key="6">
    <source>
        <dbReference type="ARBA" id="ARBA00022989"/>
    </source>
</evidence>
<dbReference type="InterPro" id="IPR000719">
    <property type="entry name" value="Prot_kinase_dom"/>
</dbReference>
<feature type="domain" description="Protein kinase" evidence="12">
    <location>
        <begin position="324"/>
        <end position="599"/>
    </location>
</feature>
<evidence type="ECO:0000313" key="14">
    <source>
        <dbReference type="Proteomes" id="UP000289340"/>
    </source>
</evidence>
<dbReference type="Gene3D" id="3.80.10.10">
    <property type="entry name" value="Ribonuclease Inhibitor"/>
    <property type="match status" value="2"/>
</dbReference>
<feature type="chain" id="PRO_5019344412" evidence="11">
    <location>
        <begin position="26"/>
        <end position="617"/>
    </location>
</feature>
<evidence type="ECO:0000313" key="13">
    <source>
        <dbReference type="EMBL" id="RZC02750.1"/>
    </source>
</evidence>
<accession>A0A445JWA9</accession>
<feature type="transmembrane region" description="Helical" evidence="10">
    <location>
        <begin position="241"/>
        <end position="265"/>
    </location>
</feature>
<evidence type="ECO:0000256" key="4">
    <source>
        <dbReference type="ARBA" id="ARBA00022729"/>
    </source>
</evidence>
<dbReference type="SUPFAM" id="SSF56112">
    <property type="entry name" value="Protein kinase-like (PK-like)"/>
    <property type="match status" value="1"/>
</dbReference>
<keyword evidence="13" id="KW-0418">Kinase</keyword>
<reference evidence="13 14" key="1">
    <citation type="submission" date="2018-09" db="EMBL/GenBank/DDBJ databases">
        <title>A high-quality reference genome of wild soybean provides a powerful tool to mine soybean genomes.</title>
        <authorList>
            <person name="Xie M."/>
            <person name="Chung C.Y.L."/>
            <person name="Li M.-W."/>
            <person name="Wong F.-L."/>
            <person name="Chan T.-F."/>
            <person name="Lam H.-M."/>
        </authorList>
    </citation>
    <scope>NUCLEOTIDE SEQUENCE [LARGE SCALE GENOMIC DNA]</scope>
    <source>
        <strain evidence="14">cv. W05</strain>
        <tissue evidence="13">Hypocotyl of etiolated seedlings</tissue>
    </source>
</reference>
<dbReference type="Pfam" id="PF00069">
    <property type="entry name" value="Pkinase"/>
    <property type="match status" value="1"/>
</dbReference>
<dbReference type="Gramene" id="XM_028386238.1">
    <property type="protein sequence ID" value="XP_028242039.1"/>
    <property type="gene ID" value="LOC114420302"/>
</dbReference>
<keyword evidence="8" id="KW-0325">Glycoprotein</keyword>
<evidence type="ECO:0000256" key="8">
    <source>
        <dbReference type="ARBA" id="ARBA00023180"/>
    </source>
</evidence>
<dbReference type="SMR" id="A0A445JWA9"/>
<dbReference type="GO" id="GO:0004672">
    <property type="term" value="F:protein kinase activity"/>
    <property type="evidence" value="ECO:0007669"/>
    <property type="project" value="InterPro"/>
</dbReference>
<evidence type="ECO:0000256" key="10">
    <source>
        <dbReference type="SAM" id="Phobius"/>
    </source>
</evidence>
<comment type="subcellular location">
    <subcellularLocation>
        <location evidence="1">Membrane</location>
    </subcellularLocation>
</comment>
<dbReference type="Pfam" id="PF08263">
    <property type="entry name" value="LRRNT_2"/>
    <property type="match status" value="1"/>
</dbReference>
<dbReference type="Gene3D" id="3.30.200.20">
    <property type="entry name" value="Phosphorylase Kinase, domain 1"/>
    <property type="match status" value="1"/>
</dbReference>
<dbReference type="InterPro" id="IPR011009">
    <property type="entry name" value="Kinase-like_dom_sf"/>
</dbReference>
<protein>
    <submittedName>
        <fullName evidence="13">Pollen receptor-like kinase 2</fullName>
    </submittedName>
</protein>
<keyword evidence="13" id="KW-0675">Receptor</keyword>
<dbReference type="PANTHER" id="PTHR48007:SF75">
    <property type="entry name" value="LRR RECEPTOR-LIKE KINASE"/>
    <property type="match status" value="1"/>
</dbReference>
<feature type="signal peptide" evidence="11">
    <location>
        <begin position="1"/>
        <end position="25"/>
    </location>
</feature>
<keyword evidence="2" id="KW-0433">Leucine-rich repeat</keyword>
<dbReference type="InterPro" id="IPR001611">
    <property type="entry name" value="Leu-rich_rpt"/>
</dbReference>
<keyword evidence="13" id="KW-0808">Transferase</keyword>
<feature type="region of interest" description="Disordered" evidence="9">
    <location>
        <begin position="274"/>
        <end position="297"/>
    </location>
</feature>
<dbReference type="InterPro" id="IPR032675">
    <property type="entry name" value="LRR_dom_sf"/>
</dbReference>
<dbReference type="EMBL" id="QZWG01000007">
    <property type="protein sequence ID" value="RZC02750.1"/>
    <property type="molecule type" value="Genomic_DNA"/>
</dbReference>
<dbReference type="InterPro" id="IPR046959">
    <property type="entry name" value="PRK1-6/SRF4-like"/>
</dbReference>
<comment type="caution">
    <text evidence="13">The sequence shown here is derived from an EMBL/GenBank/DDBJ whole genome shotgun (WGS) entry which is preliminary data.</text>
</comment>
<keyword evidence="6 10" id="KW-1133">Transmembrane helix</keyword>
<dbReference type="Pfam" id="PF13855">
    <property type="entry name" value="LRR_8"/>
    <property type="match status" value="1"/>
</dbReference>
<proteinExistence type="predicted"/>
<keyword evidence="4 11" id="KW-0732">Signal</keyword>
<dbReference type="AlphaFoldDB" id="A0A445JWA9"/>
<dbReference type="Gene3D" id="1.10.510.10">
    <property type="entry name" value="Transferase(Phosphotransferase) domain 1"/>
    <property type="match status" value="1"/>
</dbReference>
<keyword evidence="3 10" id="KW-0812">Transmembrane</keyword>
<evidence type="ECO:0000256" key="3">
    <source>
        <dbReference type="ARBA" id="ARBA00022692"/>
    </source>
</evidence>
<evidence type="ECO:0000256" key="2">
    <source>
        <dbReference type="ARBA" id="ARBA00022614"/>
    </source>
</evidence>
<dbReference type="PANTHER" id="PTHR48007">
    <property type="entry name" value="LEUCINE-RICH REPEAT RECEPTOR-LIKE PROTEIN KINASE PXC1"/>
    <property type="match status" value="1"/>
</dbReference>